<name>A0A6J5M528_9CAUD</name>
<protein>
    <submittedName>
        <fullName evidence="1">Uncharacterized protein</fullName>
    </submittedName>
</protein>
<sequence>MGRDTLTGAQEAVLIEAYRRPFTISSNYARANKEAIAELSCLGLLTVYYPDPVVHGHDVTDHTWRPTIKGLQYIILDT</sequence>
<organism evidence="1">
    <name type="scientific">uncultured Caudovirales phage</name>
    <dbReference type="NCBI Taxonomy" id="2100421"/>
    <lineage>
        <taxon>Viruses</taxon>
        <taxon>Duplodnaviria</taxon>
        <taxon>Heunggongvirae</taxon>
        <taxon>Uroviricota</taxon>
        <taxon>Caudoviricetes</taxon>
        <taxon>Peduoviridae</taxon>
        <taxon>Maltschvirus</taxon>
        <taxon>Maltschvirus maltsch</taxon>
    </lineage>
</organism>
<gene>
    <name evidence="1" type="ORF">UFOVP345_6</name>
</gene>
<accession>A0A6J5M528</accession>
<proteinExistence type="predicted"/>
<reference evidence="1" key="1">
    <citation type="submission" date="2020-04" db="EMBL/GenBank/DDBJ databases">
        <authorList>
            <person name="Chiriac C."/>
            <person name="Salcher M."/>
            <person name="Ghai R."/>
            <person name="Kavagutti S V."/>
        </authorList>
    </citation>
    <scope>NUCLEOTIDE SEQUENCE</scope>
</reference>
<dbReference type="EMBL" id="LR796353">
    <property type="protein sequence ID" value="CAB4138939.1"/>
    <property type="molecule type" value="Genomic_DNA"/>
</dbReference>
<evidence type="ECO:0000313" key="1">
    <source>
        <dbReference type="EMBL" id="CAB4138939.1"/>
    </source>
</evidence>